<dbReference type="Proteomes" id="UP000244892">
    <property type="component" value="Plasmid pTB101"/>
</dbReference>
<name>A0A2U8FWM0_9BURK</name>
<evidence type="ECO:0000313" key="3">
    <source>
        <dbReference type="Proteomes" id="UP000244892"/>
    </source>
</evidence>
<proteinExistence type="predicted"/>
<dbReference type="EMBL" id="CP029211">
    <property type="protein sequence ID" value="AWI55459.1"/>
    <property type="molecule type" value="Genomic_DNA"/>
</dbReference>
<accession>A0A2U8FWM0</accession>
<reference evidence="2 3" key="1">
    <citation type="submission" date="2018-05" db="EMBL/GenBank/DDBJ databases">
        <title>complete genome sequence of Aquabacterium olei NBRC 110486.</title>
        <authorList>
            <person name="Tang B."/>
            <person name="Chang J."/>
            <person name="Zhang L."/>
            <person name="Yang H."/>
        </authorList>
    </citation>
    <scope>NUCLEOTIDE SEQUENCE [LARGE SCALE GENOMIC DNA]</scope>
    <source>
        <strain evidence="2 3">NBRC 110486</strain>
        <plasmid evidence="3">Plasmid ptb101</plasmid>
    </source>
</reference>
<evidence type="ECO:0000313" key="2">
    <source>
        <dbReference type="EMBL" id="AWI55459.1"/>
    </source>
</evidence>
<feature type="region of interest" description="Disordered" evidence="1">
    <location>
        <begin position="178"/>
        <end position="209"/>
    </location>
</feature>
<gene>
    <name evidence="2" type="ORF">DEH84_17875</name>
</gene>
<keyword evidence="2" id="KW-0614">Plasmid</keyword>
<dbReference type="KEGG" id="aon:DEH84_17875"/>
<dbReference type="RefSeq" id="WP_109038570.1">
    <property type="nucleotide sequence ID" value="NZ_CP029211.1"/>
</dbReference>
<evidence type="ECO:0000256" key="1">
    <source>
        <dbReference type="SAM" id="MobiDB-lite"/>
    </source>
</evidence>
<feature type="compositionally biased region" description="Polar residues" evidence="1">
    <location>
        <begin position="83"/>
        <end position="98"/>
    </location>
</feature>
<feature type="region of interest" description="Disordered" evidence="1">
    <location>
        <begin position="79"/>
        <end position="98"/>
    </location>
</feature>
<protein>
    <submittedName>
        <fullName evidence="2">Uncharacterized protein</fullName>
    </submittedName>
</protein>
<sequence length="209" mass="22770">MTRWSFLHVRPAWVDAIDFVGPRRRASVWGWALLGVGLLMALQVCDEVASLQQAQADTQAEGQRLGRAVRKAELSARLEMQAPTGSSTGQARSAAPQMSRSEWRHAAEMAEVLAHDWLATLDGADERATRARVVLTGLRLQVGRAEGAGEAGAAQLQAAVPDDRTALRWVDSLGPQAQLRGRQRLPQPVSDGQGEHVWRVDATWPEAGR</sequence>
<geneLocation type="plasmid" evidence="3">
    <name>ptb101</name>
</geneLocation>
<dbReference type="OrthoDB" id="9148297at2"/>
<dbReference type="AlphaFoldDB" id="A0A2U8FWM0"/>
<organism evidence="2 3">
    <name type="scientific">Aquabacterium olei</name>
    <dbReference type="NCBI Taxonomy" id="1296669"/>
    <lineage>
        <taxon>Bacteria</taxon>
        <taxon>Pseudomonadati</taxon>
        <taxon>Pseudomonadota</taxon>
        <taxon>Betaproteobacteria</taxon>
        <taxon>Burkholderiales</taxon>
        <taxon>Aquabacterium</taxon>
    </lineage>
</organism>
<keyword evidence="3" id="KW-1185">Reference proteome</keyword>